<keyword evidence="5" id="KW-1185">Reference proteome</keyword>
<dbReference type="Pfam" id="PF00561">
    <property type="entry name" value="Abhydrolase_1"/>
    <property type="match status" value="1"/>
</dbReference>
<reference evidence="4 5" key="1">
    <citation type="journal article" date="2018" name="Genome Biol. Evol.">
        <title>Multiple Roots of Fruiting Body Formation in Amoebozoa.</title>
        <authorList>
            <person name="Hillmann F."/>
            <person name="Forbes G."/>
            <person name="Novohradska S."/>
            <person name="Ferling I."/>
            <person name="Riege K."/>
            <person name="Groth M."/>
            <person name="Westermann M."/>
            <person name="Marz M."/>
            <person name="Spaller T."/>
            <person name="Winckler T."/>
            <person name="Schaap P."/>
            <person name="Glockner G."/>
        </authorList>
    </citation>
    <scope>NUCLEOTIDE SEQUENCE [LARGE SCALE GENOMIC DNA]</scope>
    <source>
        <strain evidence="4 5">Jena</strain>
    </source>
</reference>
<dbReference type="AlphaFoldDB" id="A0A2P6NQY5"/>
<dbReference type="InterPro" id="IPR008220">
    <property type="entry name" value="HAT_MetX-like"/>
</dbReference>
<feature type="region of interest" description="Disordered" evidence="2">
    <location>
        <begin position="58"/>
        <end position="78"/>
    </location>
</feature>
<keyword evidence="4" id="KW-0808">Transferase</keyword>
<name>A0A2P6NQY5_9EUKA</name>
<dbReference type="GO" id="GO:0004414">
    <property type="term" value="F:homoserine O-acetyltransferase activity"/>
    <property type="evidence" value="ECO:0007669"/>
    <property type="project" value="TreeGrafter"/>
</dbReference>
<accession>A0A2P6NQY5</accession>
<dbReference type="Gene3D" id="3.40.50.1820">
    <property type="entry name" value="alpha/beta hydrolase"/>
    <property type="match status" value="1"/>
</dbReference>
<comment type="caution">
    <text evidence="4">The sequence shown here is derived from an EMBL/GenBank/DDBJ whole genome shotgun (WGS) entry which is preliminary data.</text>
</comment>
<organism evidence="4 5">
    <name type="scientific">Planoprotostelium fungivorum</name>
    <dbReference type="NCBI Taxonomy" id="1890364"/>
    <lineage>
        <taxon>Eukaryota</taxon>
        <taxon>Amoebozoa</taxon>
        <taxon>Evosea</taxon>
        <taxon>Variosea</taxon>
        <taxon>Cavosteliida</taxon>
        <taxon>Cavosteliaceae</taxon>
        <taxon>Planoprotostelium</taxon>
    </lineage>
</organism>
<dbReference type="SUPFAM" id="SSF53474">
    <property type="entry name" value="alpha/beta-Hydrolases"/>
    <property type="match status" value="1"/>
</dbReference>
<proteinExistence type="inferred from homology"/>
<dbReference type="InterPro" id="IPR029058">
    <property type="entry name" value="AB_hydrolase_fold"/>
</dbReference>
<evidence type="ECO:0000313" key="4">
    <source>
        <dbReference type="EMBL" id="PRP86377.1"/>
    </source>
</evidence>
<evidence type="ECO:0000313" key="5">
    <source>
        <dbReference type="Proteomes" id="UP000241769"/>
    </source>
</evidence>
<dbReference type="GO" id="GO:0009086">
    <property type="term" value="P:methionine biosynthetic process"/>
    <property type="evidence" value="ECO:0007669"/>
    <property type="project" value="TreeGrafter"/>
</dbReference>
<dbReference type="HAMAP" id="MF_00296">
    <property type="entry name" value="MetX_acyltransf"/>
    <property type="match status" value="1"/>
</dbReference>
<sequence length="449" mass="50367">MEVSNFGLFVVPHLRHIARRSCSLKFTVYRITYHVDNPSPEPHVRVPQVPKALPSLEREKHLRSSKTTPIKKDPIISNDSNHRQSIKVSITNVLEGSISDVSHFTCRDPFQTEFGVEMIGIKIGWKEWGDPNGPVILLCPSFSMGCHARSTANEPTPGWWEGMVGDDLALDTKKYRIICPDILGAPFTTTNATSINPETQRNWGPDFPIITPVDQVRVHKRLLEHLGIKKIKAVVGASLGGMQALTFAAEFPDSVEKVIALCTTAQSSPTTIAFRYVQKLAIRSDPNFNGGRYSPDGPPLHGLAVARALGTICYRSRAEFDERFQWSPLHVNQKDVSYDVESYLNAQASKFNRQYDANCYLTLSRCADLQDLARGHDSYEEGVGRIQAEALLMGFTHDALIPSTELKRVQNVLHSRGVRAEYVESDSLLGHDAFLKEWKWMTDHIRSFL</sequence>
<dbReference type="GO" id="GO:0009092">
    <property type="term" value="P:homoserine metabolic process"/>
    <property type="evidence" value="ECO:0007669"/>
    <property type="project" value="TreeGrafter"/>
</dbReference>
<dbReference type="STRING" id="1890364.A0A2P6NQY5"/>
<dbReference type="EMBL" id="MDYQ01000032">
    <property type="protein sequence ID" value="PRP86377.1"/>
    <property type="molecule type" value="Genomic_DNA"/>
</dbReference>
<feature type="domain" description="AB hydrolase-1" evidence="3">
    <location>
        <begin position="134"/>
        <end position="412"/>
    </location>
</feature>
<comment type="similarity">
    <text evidence="1">Belongs to the AB hydrolase superfamily. MetX family.</text>
</comment>
<dbReference type="PANTHER" id="PTHR32268:SF16">
    <property type="entry name" value="SERINE O-SUCCINYLTRANSFERASE"/>
    <property type="match status" value="1"/>
</dbReference>
<dbReference type="InParanoid" id="A0A2P6NQY5"/>
<dbReference type="OrthoDB" id="444135at2759"/>
<dbReference type="NCBIfam" id="TIGR01392">
    <property type="entry name" value="homoserO_Ac_trn"/>
    <property type="match status" value="1"/>
</dbReference>
<gene>
    <name evidence="4" type="ORF">PROFUN_05518</name>
</gene>
<protein>
    <submittedName>
        <fullName evidence="4">Putative homoserine O-acetyltransferase</fullName>
    </submittedName>
</protein>
<evidence type="ECO:0000256" key="1">
    <source>
        <dbReference type="ARBA" id="ARBA00006886"/>
    </source>
</evidence>
<dbReference type="Proteomes" id="UP000241769">
    <property type="component" value="Unassembled WGS sequence"/>
</dbReference>
<evidence type="ECO:0000259" key="3">
    <source>
        <dbReference type="Pfam" id="PF00561"/>
    </source>
</evidence>
<dbReference type="PANTHER" id="PTHR32268">
    <property type="entry name" value="HOMOSERINE O-ACETYLTRANSFERASE"/>
    <property type="match status" value="1"/>
</dbReference>
<evidence type="ECO:0000256" key="2">
    <source>
        <dbReference type="SAM" id="MobiDB-lite"/>
    </source>
</evidence>
<dbReference type="InterPro" id="IPR000073">
    <property type="entry name" value="AB_hydrolase_1"/>
</dbReference>